<keyword evidence="3" id="KW-1185">Reference proteome</keyword>
<evidence type="ECO:0000256" key="1">
    <source>
        <dbReference type="SAM" id="MobiDB-lite"/>
    </source>
</evidence>
<dbReference type="EMBL" id="CADEAL010002613">
    <property type="protein sequence ID" value="CAB1441307.1"/>
    <property type="molecule type" value="Genomic_DNA"/>
</dbReference>
<protein>
    <submittedName>
        <fullName evidence="2">Uncharacterized protein</fullName>
    </submittedName>
</protein>
<comment type="caution">
    <text evidence="2">The sequence shown here is derived from an EMBL/GenBank/DDBJ whole genome shotgun (WGS) entry which is preliminary data.</text>
</comment>
<evidence type="ECO:0000313" key="3">
    <source>
        <dbReference type="Proteomes" id="UP001153269"/>
    </source>
</evidence>
<name>A0A9N7V209_PLEPL</name>
<evidence type="ECO:0000313" key="2">
    <source>
        <dbReference type="EMBL" id="CAB1441307.1"/>
    </source>
</evidence>
<proteinExistence type="predicted"/>
<feature type="region of interest" description="Disordered" evidence="1">
    <location>
        <begin position="18"/>
        <end position="38"/>
    </location>
</feature>
<gene>
    <name evidence="2" type="ORF">PLEPLA_LOCUS29084</name>
</gene>
<organism evidence="2 3">
    <name type="scientific">Pleuronectes platessa</name>
    <name type="common">European plaice</name>
    <dbReference type="NCBI Taxonomy" id="8262"/>
    <lineage>
        <taxon>Eukaryota</taxon>
        <taxon>Metazoa</taxon>
        <taxon>Chordata</taxon>
        <taxon>Craniata</taxon>
        <taxon>Vertebrata</taxon>
        <taxon>Euteleostomi</taxon>
        <taxon>Actinopterygii</taxon>
        <taxon>Neopterygii</taxon>
        <taxon>Teleostei</taxon>
        <taxon>Neoteleostei</taxon>
        <taxon>Acanthomorphata</taxon>
        <taxon>Carangaria</taxon>
        <taxon>Pleuronectiformes</taxon>
        <taxon>Pleuronectoidei</taxon>
        <taxon>Pleuronectidae</taxon>
        <taxon>Pleuronectes</taxon>
    </lineage>
</organism>
<dbReference type="Proteomes" id="UP001153269">
    <property type="component" value="Unassembled WGS sequence"/>
</dbReference>
<dbReference type="AlphaFoldDB" id="A0A9N7V209"/>
<accession>A0A9N7V209</accession>
<sequence length="117" mass="12636">MGKTDSLRISCVQSIPAREERRESNYHSYSTTPSLSSSSLRRLLRAQVEELVHAGTRGAPAASLDHITTSARALVSQPAPWGWFSPGVAVTILTPLARCVCARAPGPVDIRLKRIGD</sequence>
<reference evidence="2" key="1">
    <citation type="submission" date="2020-03" db="EMBL/GenBank/DDBJ databases">
        <authorList>
            <person name="Weist P."/>
        </authorList>
    </citation>
    <scope>NUCLEOTIDE SEQUENCE</scope>
</reference>